<accession>A0ABR2IGZ7</accession>
<reference evidence="1 2" key="1">
    <citation type="journal article" date="2024" name="IMA Fungus">
        <title>Apiospora arundinis, a panoply of carbohydrate-active enzymes and secondary metabolites.</title>
        <authorList>
            <person name="Sorensen T."/>
            <person name="Petersen C."/>
            <person name="Muurmann A.T."/>
            <person name="Christiansen J.V."/>
            <person name="Brundto M.L."/>
            <person name="Overgaard C.K."/>
            <person name="Boysen A.T."/>
            <person name="Wollenberg R.D."/>
            <person name="Larsen T.O."/>
            <person name="Sorensen J.L."/>
            <person name="Nielsen K.L."/>
            <person name="Sondergaard T.E."/>
        </authorList>
    </citation>
    <scope>NUCLEOTIDE SEQUENCE [LARGE SCALE GENOMIC DNA]</scope>
    <source>
        <strain evidence="1 2">AAU 773</strain>
    </source>
</reference>
<dbReference type="EMBL" id="JAPCWZ010000005">
    <property type="protein sequence ID" value="KAK8862848.1"/>
    <property type="molecule type" value="Genomic_DNA"/>
</dbReference>
<gene>
    <name evidence="1" type="ORF">PGQ11_009083</name>
</gene>
<organism evidence="1 2">
    <name type="scientific">Apiospora arundinis</name>
    <dbReference type="NCBI Taxonomy" id="335852"/>
    <lineage>
        <taxon>Eukaryota</taxon>
        <taxon>Fungi</taxon>
        <taxon>Dikarya</taxon>
        <taxon>Ascomycota</taxon>
        <taxon>Pezizomycotina</taxon>
        <taxon>Sordariomycetes</taxon>
        <taxon>Xylariomycetidae</taxon>
        <taxon>Amphisphaeriales</taxon>
        <taxon>Apiosporaceae</taxon>
        <taxon>Apiospora</taxon>
    </lineage>
</organism>
<evidence type="ECO:0000313" key="1">
    <source>
        <dbReference type="EMBL" id="KAK8862848.1"/>
    </source>
</evidence>
<name>A0ABR2IGZ7_9PEZI</name>
<evidence type="ECO:0008006" key="3">
    <source>
        <dbReference type="Google" id="ProtNLM"/>
    </source>
</evidence>
<comment type="caution">
    <text evidence="1">The sequence shown here is derived from an EMBL/GenBank/DDBJ whole genome shotgun (WGS) entry which is preliminary data.</text>
</comment>
<protein>
    <recommendedName>
        <fullName evidence="3">F-box domain-containing protein</fullName>
    </recommendedName>
</protein>
<proteinExistence type="predicted"/>
<evidence type="ECO:0000313" key="2">
    <source>
        <dbReference type="Proteomes" id="UP001390339"/>
    </source>
</evidence>
<sequence>MSDSPTKRCLFESLPTELLIEVLKGLPDLTSLDSILHASPVVYRIFDECAVQVTDTILACDYKFVVSYHRHPCRTDEIHHGPHAVESGITCAAIRVMFYMMAAIRTSSLPVHSLADFHHRVCDPFWWDTTRNGRATVEYFMPESLPKDTPPKVVRSLIATYSRINWLSLDCLKLYLTRFESIRPSHPIMSRKALKKGGYRDGTMPPETKLEAFRDVRPAPVRQAGPPSWTEEQRVNRAFWRLQLLSDLKKAAANSLLAEWSNADVETLRDFDDAKLLELYVPFDAPEPFSWGTWASQPEWQEIQTALDYLCSTHEQHWPEQVVLPPEHRHRCPRLSTMIQAHNEGMTAWPLPRHEVRGDKKLAKSSSACEAWDQLYSMIAYGERGGGGAGSFASFRRLGFAFWSEERLRAHGLIGNANNLGYYSVWKFGSAWHSMERVAGNKYAPRKECTVIEHQRA</sequence>
<keyword evidence="2" id="KW-1185">Reference proteome</keyword>
<dbReference type="Proteomes" id="UP001390339">
    <property type="component" value="Unassembled WGS sequence"/>
</dbReference>